<keyword evidence="4 7" id="KW-0285">Flavoprotein</keyword>
<dbReference type="InterPro" id="IPR003953">
    <property type="entry name" value="FAD-dep_OxRdtase_2_FAD-bd"/>
</dbReference>
<dbReference type="InterPro" id="IPR027477">
    <property type="entry name" value="Succ_DH/fumarate_Rdtase_cat_sf"/>
</dbReference>
<dbReference type="PANTHER" id="PTHR43400:SF7">
    <property type="entry name" value="FAD-DEPENDENT OXIDOREDUCTASE 2 FAD BINDING DOMAIN-CONTAINING PROTEIN"/>
    <property type="match status" value="1"/>
</dbReference>
<comment type="cofactor">
    <cofactor evidence="1">
        <name>FMN</name>
        <dbReference type="ChEBI" id="CHEBI:58210"/>
    </cofactor>
</comment>
<evidence type="ECO:0000256" key="3">
    <source>
        <dbReference type="ARBA" id="ARBA00008040"/>
    </source>
</evidence>
<dbReference type="SUPFAM" id="SSF51905">
    <property type="entry name" value="FAD/NAD(P)-binding domain"/>
    <property type="match status" value="1"/>
</dbReference>
<dbReference type="Pfam" id="PF00724">
    <property type="entry name" value="Oxidored_FMN"/>
    <property type="match status" value="1"/>
</dbReference>
<organism evidence="9 10">
    <name type="scientific">Erwinia aphidicola</name>
    <dbReference type="NCBI Taxonomy" id="68334"/>
    <lineage>
        <taxon>Bacteria</taxon>
        <taxon>Pseudomonadati</taxon>
        <taxon>Pseudomonadota</taxon>
        <taxon>Gammaproteobacteria</taxon>
        <taxon>Enterobacterales</taxon>
        <taxon>Erwiniaceae</taxon>
        <taxon>Erwinia</taxon>
    </lineage>
</organism>
<comment type="similarity">
    <text evidence="3 7">Belongs to the FAD-dependent oxidoreductase 2 family. FRD/SDH subfamily.</text>
</comment>
<dbReference type="NCBIfam" id="TIGR01813">
    <property type="entry name" value="flavo_cyto_c"/>
    <property type="match status" value="1"/>
</dbReference>
<dbReference type="EMBL" id="JBANEI010000014">
    <property type="protein sequence ID" value="MEI2683468.1"/>
    <property type="molecule type" value="Genomic_DNA"/>
</dbReference>
<dbReference type="InterPro" id="IPR007329">
    <property type="entry name" value="FMN-bd"/>
</dbReference>
<proteinExistence type="inferred from homology"/>
<evidence type="ECO:0000256" key="5">
    <source>
        <dbReference type="ARBA" id="ARBA00022827"/>
    </source>
</evidence>
<dbReference type="InterPro" id="IPR010960">
    <property type="entry name" value="Flavocytochrome_c"/>
</dbReference>
<comment type="caution">
    <text evidence="9">The sequence shown here is derived from an EMBL/GenBank/DDBJ whole genome shotgun (WGS) entry which is preliminary data.</text>
</comment>
<dbReference type="SMART" id="SM00900">
    <property type="entry name" value="FMN_bind"/>
    <property type="match status" value="1"/>
</dbReference>
<dbReference type="SUPFAM" id="SSF56425">
    <property type="entry name" value="Succinate dehydrogenase/fumarate reductase flavoprotein, catalytic domain"/>
    <property type="match status" value="1"/>
</dbReference>
<dbReference type="Proteomes" id="UP001306592">
    <property type="component" value="Unassembled WGS sequence"/>
</dbReference>
<feature type="domain" description="FMN-binding" evidence="8">
    <location>
        <begin position="392"/>
        <end position="464"/>
    </location>
</feature>
<sequence length="925" mass="99890">MNTITPILNPLTLPNGAVLKNRLLMAPMTTCTGFYDGTVTSELVEYYRDRAGSIGTVIVECCFIDPKGPAFPGAIAIDSDNKISGLSKIADAIKSKGSKAILQIYHGGRMVEPELIGGRTPVAPSAIAAPREGATTPQALTAEEVEVMITKFGDAVNRAIKAGFDGVEIHGANTYLIQQFYSPNSNQRDDKWGGSRDNRARFPLEVLEITHKMAQRFAAPSFIIGYRFSPEELEVPGIRWDDTLYLLEKLAARGLDYVHFSVGQLLRPSIVDREDPTPLITKYLAQRSETLAKVPVIGVGGVVNKADAESALEHGFDLVAVGKACIAYPDWADRIIKNDHLELFIDSTQREALNIPEPLWRFSLVDAMIRDVSTGGRKYKAGVYQEKVEAEALKLRINVVLDTDRITDITLVPDDTLDVDFTTTFESLRTRMLVANSPHVDAITGATTQSEALKKAVSRALTTSSKEHVIEEGGNPQAPQNYDVVVVGSGGAGLAAAIQASEAGAHVVIIEKMPTIGGNTIKASVGMNAAETRFQKLKGIEDSKELFYEETLKGGKFKNNPALLREFVDLAPEAIDWLAGHGIELNDITITGGMSIDRTHRPADRSAVGGFLISGLVKNVNQREIEVLLETSVAEILVENGAVSGVKVVDEYNDSRILNAKSVIVATGGFSANREMVVKYRPELDGFVTTNHKGATGSGIALLQQIGADTVDMGEIQIHPTVEQTTSYLVSEAIRGGGAILVSQAGQRFYNEMETRDKVSAEIIALPEKSAWIIFDDQVRAANKAADEYIAKGFVISAPTPHELAVKLNMDQEALQTTLGRYNEFVAQQKDEDFGRTTALRHPLNKGPYYAIRIAPGVHHTMGGVTINTDTAVLDAQKQVIHGAWAAGEVVGGIHGANRIGGNAVADIIIFGILAGRNAANYAKQ</sequence>
<keyword evidence="5 7" id="KW-0274">FAD</keyword>
<evidence type="ECO:0000256" key="2">
    <source>
        <dbReference type="ARBA" id="ARBA00001974"/>
    </source>
</evidence>
<gene>
    <name evidence="9" type="ORF">V8N49_17605</name>
</gene>
<keyword evidence="6 7" id="KW-0560">Oxidoreductase</keyword>
<dbReference type="Gene3D" id="3.90.700.10">
    <property type="entry name" value="Succinate dehydrogenase/fumarate reductase flavoprotein, catalytic domain"/>
    <property type="match status" value="1"/>
</dbReference>
<dbReference type="PANTHER" id="PTHR43400">
    <property type="entry name" value="FUMARATE REDUCTASE"/>
    <property type="match status" value="1"/>
</dbReference>
<dbReference type="PRINTS" id="PR00368">
    <property type="entry name" value="FADPNR"/>
</dbReference>
<evidence type="ECO:0000313" key="10">
    <source>
        <dbReference type="Proteomes" id="UP001306592"/>
    </source>
</evidence>
<protein>
    <submittedName>
        <fullName evidence="9">Flavocytochrome c</fullName>
    </submittedName>
</protein>
<evidence type="ECO:0000256" key="4">
    <source>
        <dbReference type="ARBA" id="ARBA00022630"/>
    </source>
</evidence>
<reference evidence="9 10" key="1">
    <citation type="submission" date="2024-02" db="EMBL/GenBank/DDBJ databases">
        <title>First report Erwinia aphidicola in onion in Chile.</title>
        <authorList>
            <person name="Valenzuela M."/>
            <person name="Pena M."/>
            <person name="Dutta B."/>
        </authorList>
    </citation>
    <scope>NUCLEOTIDE SEQUENCE [LARGE SCALE GENOMIC DNA]</scope>
    <source>
        <strain evidence="9 10">QCJ3A</strain>
    </source>
</reference>
<accession>A0ABU8DKL2</accession>
<dbReference type="Gene3D" id="3.20.20.70">
    <property type="entry name" value="Aldolase class I"/>
    <property type="match status" value="1"/>
</dbReference>
<evidence type="ECO:0000256" key="1">
    <source>
        <dbReference type="ARBA" id="ARBA00001917"/>
    </source>
</evidence>
<dbReference type="CDD" id="cd04735">
    <property type="entry name" value="OYE_like_4_FMN"/>
    <property type="match status" value="1"/>
</dbReference>
<dbReference type="NCBIfam" id="NF005064">
    <property type="entry name" value="PRK06481.1"/>
    <property type="match status" value="1"/>
</dbReference>
<dbReference type="RefSeq" id="WP_048916280.1">
    <property type="nucleotide sequence ID" value="NZ_CAKKMT010000011.1"/>
</dbReference>
<dbReference type="InterPro" id="IPR001155">
    <property type="entry name" value="OxRdtase_FMN_N"/>
</dbReference>
<dbReference type="Pfam" id="PF04205">
    <property type="entry name" value="FMN_bind"/>
    <property type="match status" value="1"/>
</dbReference>
<evidence type="ECO:0000256" key="7">
    <source>
        <dbReference type="RuleBase" id="RU366062"/>
    </source>
</evidence>
<dbReference type="InterPro" id="IPR036188">
    <property type="entry name" value="FAD/NAD-bd_sf"/>
</dbReference>
<keyword evidence="10" id="KW-1185">Reference proteome</keyword>
<name>A0ABU8DKL2_ERWAP</name>
<dbReference type="Gene3D" id="3.50.50.60">
    <property type="entry name" value="FAD/NAD(P)-binding domain"/>
    <property type="match status" value="1"/>
</dbReference>
<dbReference type="InterPro" id="IPR013785">
    <property type="entry name" value="Aldolase_TIM"/>
</dbReference>
<evidence type="ECO:0000313" key="9">
    <source>
        <dbReference type="EMBL" id="MEI2683468.1"/>
    </source>
</evidence>
<comment type="cofactor">
    <cofactor evidence="2">
        <name>FAD</name>
        <dbReference type="ChEBI" id="CHEBI:57692"/>
    </cofactor>
</comment>
<dbReference type="InterPro" id="IPR050315">
    <property type="entry name" value="FAD-oxidoreductase_2"/>
</dbReference>
<dbReference type="SUPFAM" id="SSF51395">
    <property type="entry name" value="FMN-linked oxidoreductases"/>
    <property type="match status" value="1"/>
</dbReference>
<evidence type="ECO:0000256" key="6">
    <source>
        <dbReference type="ARBA" id="ARBA00023002"/>
    </source>
</evidence>
<evidence type="ECO:0000259" key="8">
    <source>
        <dbReference type="SMART" id="SM00900"/>
    </source>
</evidence>
<dbReference type="Pfam" id="PF00890">
    <property type="entry name" value="FAD_binding_2"/>
    <property type="match status" value="1"/>
</dbReference>